<dbReference type="eggNOG" id="KOG0712">
    <property type="taxonomic scope" value="Eukaryota"/>
</dbReference>
<dbReference type="CDD" id="cd10747">
    <property type="entry name" value="DnaJ_C"/>
    <property type="match status" value="1"/>
</dbReference>
<dbReference type="GO" id="GO:0008270">
    <property type="term" value="F:zinc ion binding"/>
    <property type="evidence" value="ECO:0007669"/>
    <property type="project" value="UniProtKB-KW"/>
</dbReference>
<dbReference type="InParanoid" id="F0ZLE1"/>
<dbReference type="SUPFAM" id="SSF57938">
    <property type="entry name" value="DnaJ/Hsp40 cysteine-rich domain"/>
    <property type="match status" value="1"/>
</dbReference>
<dbReference type="InterPro" id="IPR002939">
    <property type="entry name" value="DnaJ_C"/>
</dbReference>
<dbReference type="KEGG" id="dpp:DICPUDRAFT_47801"/>
<reference evidence="8" key="1">
    <citation type="journal article" date="2011" name="Genome Biol.">
        <title>Comparative genomics of the social amoebae Dictyostelium discoideum and Dictyostelium purpureum.</title>
        <authorList>
            <consortium name="US DOE Joint Genome Institute (JGI-PGF)"/>
            <person name="Sucgang R."/>
            <person name="Kuo A."/>
            <person name="Tian X."/>
            <person name="Salerno W."/>
            <person name="Parikh A."/>
            <person name="Feasley C.L."/>
            <person name="Dalin E."/>
            <person name="Tu H."/>
            <person name="Huang E."/>
            <person name="Barry K."/>
            <person name="Lindquist E."/>
            <person name="Shapiro H."/>
            <person name="Bruce D."/>
            <person name="Schmutz J."/>
            <person name="Salamov A."/>
            <person name="Fey P."/>
            <person name="Gaudet P."/>
            <person name="Anjard C."/>
            <person name="Babu M.M."/>
            <person name="Basu S."/>
            <person name="Bushmanova Y."/>
            <person name="van der Wel H."/>
            <person name="Katoh-Kurasawa M."/>
            <person name="Dinh C."/>
            <person name="Coutinho P.M."/>
            <person name="Saito T."/>
            <person name="Elias M."/>
            <person name="Schaap P."/>
            <person name="Kay R.R."/>
            <person name="Henrissat B."/>
            <person name="Eichinger L."/>
            <person name="Rivero F."/>
            <person name="Putnam N.H."/>
            <person name="West C.M."/>
            <person name="Loomis W.F."/>
            <person name="Chisholm R.L."/>
            <person name="Shaulsky G."/>
            <person name="Strassmann J.E."/>
            <person name="Queller D.C."/>
            <person name="Kuspa A."/>
            <person name="Grigoriev I.V."/>
        </authorList>
    </citation>
    <scope>NUCLEOTIDE SEQUENCE [LARGE SCALE GENOMIC DNA]</scope>
    <source>
        <strain evidence="8">QSDP1</strain>
    </source>
</reference>
<name>F0ZLE1_DICPU</name>
<dbReference type="CDD" id="cd10719">
    <property type="entry name" value="DnaJ_zf"/>
    <property type="match status" value="1"/>
</dbReference>
<evidence type="ECO:0000256" key="1">
    <source>
        <dbReference type="ARBA" id="ARBA00022723"/>
    </source>
</evidence>
<dbReference type="OMA" id="LWRIFTM"/>
<keyword evidence="2" id="KW-0677">Repeat</keyword>
<dbReference type="Gene3D" id="2.10.230.10">
    <property type="entry name" value="Heat shock protein DnaJ, cysteine-rich domain"/>
    <property type="match status" value="1"/>
</dbReference>
<dbReference type="GO" id="GO:0005737">
    <property type="term" value="C:cytoplasm"/>
    <property type="evidence" value="ECO:0000318"/>
    <property type="project" value="GO_Central"/>
</dbReference>
<evidence type="ECO:0000313" key="8">
    <source>
        <dbReference type="Proteomes" id="UP000001064"/>
    </source>
</evidence>
<keyword evidence="1 5" id="KW-0479">Metal-binding</keyword>
<dbReference type="Gene3D" id="2.60.260.20">
    <property type="entry name" value="Urease metallochaperone UreE, N-terminal domain"/>
    <property type="match status" value="2"/>
</dbReference>
<dbReference type="AlphaFoldDB" id="F0ZLE1"/>
<dbReference type="VEuPathDB" id="AmoebaDB:DICPUDRAFT_47801"/>
<dbReference type="FunFam" id="2.60.260.20:FF:000013">
    <property type="entry name" value="DnaJ subfamily B member 11"/>
    <property type="match status" value="1"/>
</dbReference>
<keyword evidence="4 5" id="KW-0862">Zinc</keyword>
<dbReference type="RefSeq" id="XP_003288230.1">
    <property type="nucleotide sequence ID" value="XM_003288182.1"/>
</dbReference>
<keyword evidence="3 5" id="KW-0863">Zinc-finger</keyword>
<dbReference type="GO" id="GO:0051082">
    <property type="term" value="F:unfolded protein binding"/>
    <property type="evidence" value="ECO:0007669"/>
    <property type="project" value="InterPro"/>
</dbReference>
<dbReference type="PANTHER" id="PTHR43888">
    <property type="entry name" value="DNAJ-LIKE-2, ISOFORM A-RELATED"/>
    <property type="match status" value="1"/>
</dbReference>
<dbReference type="OrthoDB" id="550424at2759"/>
<dbReference type="InterPro" id="IPR008971">
    <property type="entry name" value="HSP40/DnaJ_pept-bd"/>
</dbReference>
<dbReference type="InterPro" id="IPR001305">
    <property type="entry name" value="HSP_DnaJ_Cys-rich_dom"/>
</dbReference>
<evidence type="ECO:0000313" key="7">
    <source>
        <dbReference type="EMBL" id="EGC35243.1"/>
    </source>
</evidence>
<dbReference type="InterPro" id="IPR036410">
    <property type="entry name" value="HSP_DnaJ_Cys-rich_dom_sf"/>
</dbReference>
<accession>F0ZLE1</accession>
<dbReference type="FunFam" id="2.10.230.10:FF:000001">
    <property type="entry name" value="DnaJ subfamily A member 2"/>
    <property type="match status" value="1"/>
</dbReference>
<proteinExistence type="predicted"/>
<evidence type="ECO:0000256" key="2">
    <source>
        <dbReference type="ARBA" id="ARBA00022737"/>
    </source>
</evidence>
<dbReference type="SUPFAM" id="SSF49493">
    <property type="entry name" value="HSP40/DnaJ peptide-binding domain"/>
    <property type="match status" value="2"/>
</dbReference>
<protein>
    <recommendedName>
        <fullName evidence="6">CR-type domain-containing protein</fullName>
    </recommendedName>
</protein>
<dbReference type="Proteomes" id="UP000001064">
    <property type="component" value="Unassembled WGS sequence"/>
</dbReference>
<feature type="zinc finger region" description="CR-type" evidence="5">
    <location>
        <begin position="22"/>
        <end position="105"/>
    </location>
</feature>
<dbReference type="PROSITE" id="PS51188">
    <property type="entry name" value="ZF_CR"/>
    <property type="match status" value="1"/>
</dbReference>
<dbReference type="Pfam" id="PF00684">
    <property type="entry name" value="DnaJ_CXXCXGXG"/>
    <property type="match status" value="1"/>
</dbReference>
<dbReference type="STRING" id="5786.F0ZLE1"/>
<dbReference type="InterPro" id="IPR044713">
    <property type="entry name" value="DNJA1/2-like"/>
</dbReference>
<sequence length="243" mass="26782">MQQKGADIELDLEVTLKDLYVGKTLRVTHKKQILCTKCRGTGAKKASDVTTCGGCKGSGVKLKVQQLGPGFVQQIQSTCDECGGKGKKVTSKCPHCNGKKVETGEETYTLEVEKGMNDQSTIRLEQLGEEAPDITPGDIVFKIVTIPDPLFKRQGDNLYYEMSITLLESLVGFEKEISHLDDQKVKINRDQVTPPGHTIKIEGQGMPNHQFSSQTGDLYVVFTIIFPEKVTDDAKKGFEKLLS</sequence>
<dbReference type="Pfam" id="PF01556">
    <property type="entry name" value="DnaJ_C"/>
    <property type="match status" value="1"/>
</dbReference>
<dbReference type="GO" id="GO:0042026">
    <property type="term" value="P:protein refolding"/>
    <property type="evidence" value="ECO:0000318"/>
    <property type="project" value="GO_Central"/>
</dbReference>
<evidence type="ECO:0000256" key="3">
    <source>
        <dbReference type="ARBA" id="ARBA00022771"/>
    </source>
</evidence>
<evidence type="ECO:0000256" key="5">
    <source>
        <dbReference type="PROSITE-ProRule" id="PRU00546"/>
    </source>
</evidence>
<organism evidence="7 8">
    <name type="scientific">Dictyostelium purpureum</name>
    <name type="common">Slime mold</name>
    <dbReference type="NCBI Taxonomy" id="5786"/>
    <lineage>
        <taxon>Eukaryota</taxon>
        <taxon>Amoebozoa</taxon>
        <taxon>Evosea</taxon>
        <taxon>Eumycetozoa</taxon>
        <taxon>Dictyostelia</taxon>
        <taxon>Dictyosteliales</taxon>
        <taxon>Dictyosteliaceae</taxon>
        <taxon>Dictyostelium</taxon>
    </lineage>
</organism>
<dbReference type="GO" id="GO:0051087">
    <property type="term" value="F:protein-folding chaperone binding"/>
    <property type="evidence" value="ECO:0000318"/>
    <property type="project" value="GO_Central"/>
</dbReference>
<evidence type="ECO:0000256" key="4">
    <source>
        <dbReference type="ARBA" id="ARBA00022833"/>
    </source>
</evidence>
<dbReference type="GO" id="GO:0030544">
    <property type="term" value="F:Hsp70 protein binding"/>
    <property type="evidence" value="ECO:0007669"/>
    <property type="project" value="InterPro"/>
</dbReference>
<keyword evidence="8" id="KW-1185">Reference proteome</keyword>
<gene>
    <name evidence="7" type="ORF">DICPUDRAFT_47801</name>
</gene>
<dbReference type="GeneID" id="10501647"/>
<dbReference type="EMBL" id="GL871066">
    <property type="protein sequence ID" value="EGC35243.1"/>
    <property type="molecule type" value="Genomic_DNA"/>
</dbReference>
<evidence type="ECO:0000259" key="6">
    <source>
        <dbReference type="PROSITE" id="PS51188"/>
    </source>
</evidence>
<feature type="domain" description="CR-type" evidence="6">
    <location>
        <begin position="22"/>
        <end position="105"/>
    </location>
</feature>